<dbReference type="WBParaSite" id="Pan_g14862.t1">
    <property type="protein sequence ID" value="Pan_g14862.t1"/>
    <property type="gene ID" value="Pan_g14862"/>
</dbReference>
<reference evidence="2" key="2">
    <citation type="submission" date="2020-10" db="UniProtKB">
        <authorList>
            <consortium name="WormBaseParasite"/>
        </authorList>
    </citation>
    <scope>IDENTIFICATION</scope>
</reference>
<dbReference type="AlphaFoldDB" id="A0A7E4UZT2"/>
<evidence type="ECO:0000313" key="2">
    <source>
        <dbReference type="WBParaSite" id="Pan_g14862.t1"/>
    </source>
</evidence>
<organism evidence="1 2">
    <name type="scientific">Panagrellus redivivus</name>
    <name type="common">Microworm</name>
    <dbReference type="NCBI Taxonomy" id="6233"/>
    <lineage>
        <taxon>Eukaryota</taxon>
        <taxon>Metazoa</taxon>
        <taxon>Ecdysozoa</taxon>
        <taxon>Nematoda</taxon>
        <taxon>Chromadorea</taxon>
        <taxon>Rhabditida</taxon>
        <taxon>Tylenchina</taxon>
        <taxon>Panagrolaimomorpha</taxon>
        <taxon>Panagrolaimoidea</taxon>
        <taxon>Panagrolaimidae</taxon>
        <taxon>Panagrellus</taxon>
    </lineage>
</organism>
<keyword evidence="1" id="KW-1185">Reference proteome</keyword>
<dbReference type="Proteomes" id="UP000492821">
    <property type="component" value="Unassembled WGS sequence"/>
</dbReference>
<protein>
    <submittedName>
        <fullName evidence="2">SCP domain-containing protein</fullName>
    </submittedName>
</protein>
<proteinExistence type="predicted"/>
<accession>A0A7E4UZT2</accession>
<sequence>MQRDKIRYKQRNQHLYCNLANNEWLLNGPNNHQFLTESGVTALSVDGGPEGMHLFYCNTENFSSPGRHGLDREARLHVAVRHWMMYPKTVCADRHIRACLYVHIKDHRPTSPHRVSMADFIIGIHKSVYS</sequence>
<evidence type="ECO:0000313" key="1">
    <source>
        <dbReference type="Proteomes" id="UP000492821"/>
    </source>
</evidence>
<reference evidence="1" key="1">
    <citation type="journal article" date="2013" name="Genetics">
        <title>The draft genome and transcriptome of Panagrellus redivivus are shaped by the harsh demands of a free-living lifestyle.</title>
        <authorList>
            <person name="Srinivasan J."/>
            <person name="Dillman A.R."/>
            <person name="Macchietto M.G."/>
            <person name="Heikkinen L."/>
            <person name="Lakso M."/>
            <person name="Fracchia K.M."/>
            <person name="Antoshechkin I."/>
            <person name="Mortazavi A."/>
            <person name="Wong G."/>
            <person name="Sternberg P.W."/>
        </authorList>
    </citation>
    <scope>NUCLEOTIDE SEQUENCE [LARGE SCALE GENOMIC DNA]</scope>
    <source>
        <strain evidence="1">MT8872</strain>
    </source>
</reference>
<name>A0A7E4UZT2_PANRE</name>